<feature type="region of interest" description="Disordered" evidence="1">
    <location>
        <begin position="1"/>
        <end position="44"/>
    </location>
</feature>
<evidence type="ECO:0000313" key="3">
    <source>
        <dbReference type="Proteomes" id="UP000242715"/>
    </source>
</evidence>
<keyword evidence="3" id="KW-1185">Reference proteome</keyword>
<gene>
    <name evidence="2" type="ORF">TSUD_364400</name>
</gene>
<accession>A0A2Z6MKT5</accession>
<feature type="compositionally biased region" description="Basic residues" evidence="1">
    <location>
        <begin position="25"/>
        <end position="40"/>
    </location>
</feature>
<protein>
    <submittedName>
        <fullName evidence="2">Uncharacterized protein</fullName>
    </submittedName>
</protein>
<organism evidence="2 3">
    <name type="scientific">Trifolium subterraneum</name>
    <name type="common">Subterranean clover</name>
    <dbReference type="NCBI Taxonomy" id="3900"/>
    <lineage>
        <taxon>Eukaryota</taxon>
        <taxon>Viridiplantae</taxon>
        <taxon>Streptophyta</taxon>
        <taxon>Embryophyta</taxon>
        <taxon>Tracheophyta</taxon>
        <taxon>Spermatophyta</taxon>
        <taxon>Magnoliopsida</taxon>
        <taxon>eudicotyledons</taxon>
        <taxon>Gunneridae</taxon>
        <taxon>Pentapetalae</taxon>
        <taxon>rosids</taxon>
        <taxon>fabids</taxon>
        <taxon>Fabales</taxon>
        <taxon>Fabaceae</taxon>
        <taxon>Papilionoideae</taxon>
        <taxon>50 kb inversion clade</taxon>
        <taxon>NPAAA clade</taxon>
        <taxon>Hologalegina</taxon>
        <taxon>IRL clade</taxon>
        <taxon>Trifolieae</taxon>
        <taxon>Trifolium</taxon>
    </lineage>
</organism>
<sequence length="133" mass="15319">METHVIKRKRKLHKESKTEPNNNKTRSKHHRNSSPTRHRPTTPNLHIYAETPLPQEKHVLPVLPPRDQLAGAGTNTITWTPLEARQKPLKGFHRRKGTDLDLSLPKPAEFMVPRFMKVKIGMTLRQLNTGLMS</sequence>
<feature type="compositionally biased region" description="Basic residues" evidence="1">
    <location>
        <begin position="1"/>
        <end position="14"/>
    </location>
</feature>
<dbReference type="EMBL" id="DF973425">
    <property type="protein sequence ID" value="GAU30393.1"/>
    <property type="molecule type" value="Genomic_DNA"/>
</dbReference>
<reference evidence="3" key="1">
    <citation type="journal article" date="2017" name="Front. Plant Sci.">
        <title>Climate Clever Clovers: New Paradigm to Reduce the Environmental Footprint of Ruminants by Breeding Low Methanogenic Forages Utilizing Haplotype Variation.</title>
        <authorList>
            <person name="Kaur P."/>
            <person name="Appels R."/>
            <person name="Bayer P.E."/>
            <person name="Keeble-Gagnere G."/>
            <person name="Wang J."/>
            <person name="Hirakawa H."/>
            <person name="Shirasawa K."/>
            <person name="Vercoe P."/>
            <person name="Stefanova K."/>
            <person name="Durmic Z."/>
            <person name="Nichols P."/>
            <person name="Revell C."/>
            <person name="Isobe S.N."/>
            <person name="Edwards D."/>
            <person name="Erskine W."/>
        </authorList>
    </citation>
    <scope>NUCLEOTIDE SEQUENCE [LARGE SCALE GENOMIC DNA]</scope>
    <source>
        <strain evidence="3">cv. Daliak</strain>
    </source>
</reference>
<evidence type="ECO:0000256" key="1">
    <source>
        <dbReference type="SAM" id="MobiDB-lite"/>
    </source>
</evidence>
<proteinExistence type="predicted"/>
<evidence type="ECO:0000313" key="2">
    <source>
        <dbReference type="EMBL" id="GAU30393.1"/>
    </source>
</evidence>
<name>A0A2Z6MKT5_TRISU</name>
<dbReference type="AlphaFoldDB" id="A0A2Z6MKT5"/>
<dbReference type="Proteomes" id="UP000242715">
    <property type="component" value="Unassembled WGS sequence"/>
</dbReference>